<sequence>MSPSYHSSSLSSLSSSTAHNGDNIEVRLNSHHNFKIYGCGAPVHGEVVITLRESTSFDFVSILLMGISKTCTGTAMFDRHVSHVFLKVNMPIAESAYPTSRTFEAGRTYKIPVDFVIPMHLTTNACSHKTQFRAVYDQHTRMPPSMGSWGRDDLSTARARIEYTTKAYIVRRQIGLSCCPAKVMEASHLIRVLPVSVEDPPLHVTTQDETYTLTTSQKVRKNIVSASQGLITISAHQPAAIRISTDGDPNSRNTVFINLTFDAVAPEIPAPNVSHVSGKLQVTTWFSSVPMEAFPNLADSRRSFATQQQYAKSIPLFFSSLENVTPWCAQELGVHEAEICLREHLRPVEEASEQKIESESNQPLRRHATLQVPFTIAANSSMLLPTFHSCLISRTHSIKLRVHFSDAKFDLHVPVQVIVERSEGEILQEAEPPSFDFGTTQGEQDPLQPRTMRQPASEFRGTSVLPGYAGTGRAFGTASS</sequence>
<evidence type="ECO:0000259" key="2">
    <source>
        <dbReference type="Pfam" id="PF04426"/>
    </source>
</evidence>
<accession>A0A9P6IDV4</accession>
<dbReference type="PANTHER" id="PTHR31904">
    <property type="entry name" value="BYPASS OF STOP CODON PROTEIN 5-RELATED"/>
    <property type="match status" value="1"/>
</dbReference>
<organism evidence="3 4">
    <name type="scientific">Colletotrichum karsti</name>
    <dbReference type="NCBI Taxonomy" id="1095194"/>
    <lineage>
        <taxon>Eukaryota</taxon>
        <taxon>Fungi</taxon>
        <taxon>Dikarya</taxon>
        <taxon>Ascomycota</taxon>
        <taxon>Pezizomycotina</taxon>
        <taxon>Sordariomycetes</taxon>
        <taxon>Hypocreomycetidae</taxon>
        <taxon>Glomerellales</taxon>
        <taxon>Glomerellaceae</taxon>
        <taxon>Colletotrichum</taxon>
        <taxon>Colletotrichum boninense species complex</taxon>
    </lineage>
</organism>
<feature type="region of interest" description="Disordered" evidence="1">
    <location>
        <begin position="432"/>
        <end position="463"/>
    </location>
</feature>
<evidence type="ECO:0000313" key="3">
    <source>
        <dbReference type="EMBL" id="KAF9878736.1"/>
    </source>
</evidence>
<evidence type="ECO:0000256" key="1">
    <source>
        <dbReference type="SAM" id="MobiDB-lite"/>
    </source>
</evidence>
<feature type="domain" description="Bul1 C-terminal" evidence="2">
    <location>
        <begin position="351"/>
        <end position="417"/>
    </location>
</feature>
<dbReference type="EMBL" id="JAATWM020000009">
    <property type="protein sequence ID" value="KAF9878736.1"/>
    <property type="molecule type" value="Genomic_DNA"/>
</dbReference>
<dbReference type="GeneID" id="62159429"/>
<dbReference type="Gene3D" id="2.60.40.640">
    <property type="match status" value="1"/>
</dbReference>
<dbReference type="InterPro" id="IPR022794">
    <property type="entry name" value="Bul1_C"/>
</dbReference>
<protein>
    <submittedName>
        <fullName evidence="3">Arrestin domain-containing protein</fullName>
    </submittedName>
</protein>
<dbReference type="AlphaFoldDB" id="A0A9P6IDV4"/>
<keyword evidence="4" id="KW-1185">Reference proteome</keyword>
<comment type="caution">
    <text evidence="3">The sequence shown here is derived from an EMBL/GenBank/DDBJ whole genome shotgun (WGS) entry which is preliminary data.</text>
</comment>
<dbReference type="RefSeq" id="XP_038748197.1">
    <property type="nucleotide sequence ID" value="XM_038886355.1"/>
</dbReference>
<dbReference type="Pfam" id="PF04426">
    <property type="entry name" value="Bul1_C"/>
    <property type="match status" value="1"/>
</dbReference>
<dbReference type="PANTHER" id="PTHR31904:SF1">
    <property type="entry name" value="BYPASS OF STOP CODON PROTEIN 5-RELATED"/>
    <property type="match status" value="1"/>
</dbReference>
<dbReference type="OrthoDB" id="2283785at2759"/>
<dbReference type="InterPro" id="IPR014752">
    <property type="entry name" value="Arrestin-like_C"/>
</dbReference>
<proteinExistence type="predicted"/>
<name>A0A9P6IDV4_9PEZI</name>
<gene>
    <name evidence="3" type="ORF">CkaCkLH20_03636</name>
</gene>
<evidence type="ECO:0000313" key="4">
    <source>
        <dbReference type="Proteomes" id="UP000781932"/>
    </source>
</evidence>
<dbReference type="InterPro" id="IPR039634">
    <property type="entry name" value="Bul1-like"/>
</dbReference>
<reference evidence="3" key="2">
    <citation type="submission" date="2020-11" db="EMBL/GenBank/DDBJ databases">
        <title>Whole genome sequencing of Colletotrichum sp.</title>
        <authorList>
            <person name="Li H."/>
        </authorList>
    </citation>
    <scope>NUCLEOTIDE SEQUENCE</scope>
    <source>
        <strain evidence="3">CkLH20</strain>
    </source>
</reference>
<reference evidence="3" key="1">
    <citation type="submission" date="2020-03" db="EMBL/GenBank/DDBJ databases">
        <authorList>
            <person name="He L."/>
        </authorList>
    </citation>
    <scope>NUCLEOTIDE SEQUENCE</scope>
    <source>
        <strain evidence="3">CkLH20</strain>
    </source>
</reference>
<dbReference type="Proteomes" id="UP000781932">
    <property type="component" value="Unassembled WGS sequence"/>
</dbReference>